<reference evidence="9 10" key="1">
    <citation type="submission" date="2016-11" db="EMBL/GenBank/DDBJ databases">
        <authorList>
            <person name="Jaros S."/>
            <person name="Januszkiewicz K."/>
            <person name="Wedrychowicz H."/>
        </authorList>
    </citation>
    <scope>NUCLEOTIDE SEQUENCE [LARGE SCALE GENOMIC DNA]</scope>
    <source>
        <strain evidence="9 10">DSM 43832</strain>
    </source>
</reference>
<keyword evidence="3 6" id="KW-0812">Transmembrane</keyword>
<dbReference type="RefSeq" id="WP_073460198.1">
    <property type="nucleotide sequence ID" value="NZ_FRAP01000027.1"/>
</dbReference>
<dbReference type="AlphaFoldDB" id="A0A1M7ACX6"/>
<keyword evidence="2" id="KW-1003">Cell membrane</keyword>
<evidence type="ECO:0000256" key="5">
    <source>
        <dbReference type="ARBA" id="ARBA00023136"/>
    </source>
</evidence>
<dbReference type="Pfam" id="PF09851">
    <property type="entry name" value="SHOCT"/>
    <property type="match status" value="1"/>
</dbReference>
<evidence type="ECO:0000259" key="8">
    <source>
        <dbReference type="Pfam" id="PF13396"/>
    </source>
</evidence>
<dbReference type="Pfam" id="PF13396">
    <property type="entry name" value="PLDc_N"/>
    <property type="match status" value="1"/>
</dbReference>
<dbReference type="STRING" id="1848.SAMN05443637_12737"/>
<comment type="subcellular location">
    <subcellularLocation>
        <location evidence="1">Cell membrane</location>
        <topology evidence="1">Multi-pass membrane protein</topology>
    </subcellularLocation>
</comment>
<evidence type="ECO:0000256" key="2">
    <source>
        <dbReference type="ARBA" id="ARBA00022475"/>
    </source>
</evidence>
<feature type="domain" description="SHOCT" evidence="7">
    <location>
        <begin position="100"/>
        <end position="126"/>
    </location>
</feature>
<feature type="domain" description="Cardiolipin synthase N-terminal" evidence="8">
    <location>
        <begin position="22"/>
        <end position="67"/>
    </location>
</feature>
<evidence type="ECO:0000256" key="4">
    <source>
        <dbReference type="ARBA" id="ARBA00022989"/>
    </source>
</evidence>
<dbReference type="EMBL" id="FRAP01000027">
    <property type="protein sequence ID" value="SHL40516.1"/>
    <property type="molecule type" value="Genomic_DNA"/>
</dbReference>
<feature type="transmembrane region" description="Helical" evidence="6">
    <location>
        <begin position="12"/>
        <end position="35"/>
    </location>
</feature>
<organism evidence="9 10">
    <name type="scientific">Pseudonocardia thermophila</name>
    <dbReference type="NCBI Taxonomy" id="1848"/>
    <lineage>
        <taxon>Bacteria</taxon>
        <taxon>Bacillati</taxon>
        <taxon>Actinomycetota</taxon>
        <taxon>Actinomycetes</taxon>
        <taxon>Pseudonocardiales</taxon>
        <taxon>Pseudonocardiaceae</taxon>
        <taxon>Pseudonocardia</taxon>
    </lineage>
</organism>
<evidence type="ECO:0000256" key="1">
    <source>
        <dbReference type="ARBA" id="ARBA00004651"/>
    </source>
</evidence>
<keyword evidence="5 6" id="KW-0472">Membrane</keyword>
<dbReference type="GO" id="GO:0005886">
    <property type="term" value="C:plasma membrane"/>
    <property type="evidence" value="ECO:0007669"/>
    <property type="project" value="UniProtKB-SubCell"/>
</dbReference>
<feature type="transmembrane region" description="Helical" evidence="6">
    <location>
        <begin position="47"/>
        <end position="66"/>
    </location>
</feature>
<dbReference type="Proteomes" id="UP000184363">
    <property type="component" value="Unassembled WGS sequence"/>
</dbReference>
<protein>
    <submittedName>
        <fullName evidence="9">Phospholipase_D-nuclease N-terminal</fullName>
    </submittedName>
</protein>
<dbReference type="InterPro" id="IPR027379">
    <property type="entry name" value="CLS_N"/>
</dbReference>
<proteinExistence type="predicted"/>
<accession>A0A1M7ACX6</accession>
<gene>
    <name evidence="9" type="ORF">SAMN05443637_12737</name>
</gene>
<dbReference type="InterPro" id="IPR018649">
    <property type="entry name" value="SHOCT"/>
</dbReference>
<keyword evidence="10" id="KW-1185">Reference proteome</keyword>
<name>A0A1M7ACX6_PSETH</name>
<evidence type="ECO:0000259" key="7">
    <source>
        <dbReference type="Pfam" id="PF09851"/>
    </source>
</evidence>
<evidence type="ECO:0000256" key="3">
    <source>
        <dbReference type="ARBA" id="ARBA00022692"/>
    </source>
</evidence>
<sequence length="127" mass="14328">MDFLHDLGSFFWTLFWLFALVAYLFALFGVITDLFRDQELAGGWKAVWLLFLFFLPFLTALTYLIVRGRGMAERSRMAAVRQREAVDAYIRDVAGGTAGELAKAKELVDAGALTPEEFDRLKAKVLA</sequence>
<keyword evidence="4 6" id="KW-1133">Transmembrane helix</keyword>
<evidence type="ECO:0000313" key="9">
    <source>
        <dbReference type="EMBL" id="SHL40516.1"/>
    </source>
</evidence>
<evidence type="ECO:0000256" key="6">
    <source>
        <dbReference type="SAM" id="Phobius"/>
    </source>
</evidence>
<evidence type="ECO:0000313" key="10">
    <source>
        <dbReference type="Proteomes" id="UP000184363"/>
    </source>
</evidence>
<dbReference type="OrthoDB" id="7596142at2"/>